<feature type="region of interest" description="Disordered" evidence="1">
    <location>
        <begin position="49"/>
        <end position="73"/>
    </location>
</feature>
<reference evidence="4 6" key="2">
    <citation type="submission" date="2019-04" db="EMBL/GenBank/DDBJ databases">
        <title>Microbes associate with the intestines of laboratory mice.</title>
        <authorList>
            <person name="Navarre W."/>
            <person name="Wong E."/>
            <person name="Huang K."/>
            <person name="Tropini C."/>
            <person name="Ng K."/>
            <person name="Yu B."/>
        </authorList>
    </citation>
    <scope>NUCLEOTIDE SEQUENCE [LARGE SCALE GENOMIC DNA]</scope>
    <source>
        <strain evidence="4 6">NM22_B1</strain>
    </source>
</reference>
<evidence type="ECO:0000313" key="3">
    <source>
        <dbReference type="EMBL" id="EOS13762.1"/>
    </source>
</evidence>
<dbReference type="Proteomes" id="UP000014200">
    <property type="component" value="Unassembled WGS sequence"/>
</dbReference>
<accession>R9IAC6</accession>
<feature type="transmembrane region" description="Helical" evidence="2">
    <location>
        <begin position="6"/>
        <end position="25"/>
    </location>
</feature>
<keyword evidence="2" id="KW-1133">Transmembrane helix</keyword>
<dbReference type="Proteomes" id="UP000310760">
    <property type="component" value="Unassembled WGS sequence"/>
</dbReference>
<dbReference type="EMBL" id="SRYJ01000008">
    <property type="protein sequence ID" value="TGY71980.1"/>
    <property type="molecule type" value="Genomic_DNA"/>
</dbReference>
<dbReference type="RefSeq" id="WP_016276012.1">
    <property type="nucleotide sequence ID" value="NZ_CAJUNV010000001.1"/>
</dbReference>
<keyword evidence="2" id="KW-0472">Membrane</keyword>
<evidence type="ECO:0000313" key="5">
    <source>
        <dbReference type="Proteomes" id="UP000014200"/>
    </source>
</evidence>
<name>R9IAC6_9BACT</name>
<evidence type="ECO:0000313" key="4">
    <source>
        <dbReference type="EMBL" id="TGY71980.1"/>
    </source>
</evidence>
<dbReference type="PATRIC" id="fig|1235788.3.peg.1638"/>
<dbReference type="EMBL" id="ASSP01000009">
    <property type="protein sequence ID" value="EOS13762.1"/>
    <property type="molecule type" value="Genomic_DNA"/>
</dbReference>
<dbReference type="AlphaFoldDB" id="R9IAC6"/>
<organism evidence="3 5">
    <name type="scientific">Phocaeicola sartorii</name>
    <dbReference type="NCBI Taxonomy" id="671267"/>
    <lineage>
        <taxon>Bacteria</taxon>
        <taxon>Pseudomonadati</taxon>
        <taxon>Bacteroidota</taxon>
        <taxon>Bacteroidia</taxon>
        <taxon>Bacteroidales</taxon>
        <taxon>Bacteroidaceae</taxon>
        <taxon>Phocaeicola</taxon>
    </lineage>
</organism>
<evidence type="ECO:0000256" key="2">
    <source>
        <dbReference type="SAM" id="Phobius"/>
    </source>
</evidence>
<dbReference type="GeneID" id="82154621"/>
<dbReference type="STRING" id="1235788.C802_01606"/>
<proteinExistence type="predicted"/>
<gene>
    <name evidence="3" type="ORF">C802_01606</name>
    <name evidence="4" type="ORF">E5339_05270</name>
</gene>
<evidence type="ECO:0000313" key="6">
    <source>
        <dbReference type="Proteomes" id="UP000310760"/>
    </source>
</evidence>
<sequence>MLDTILITVLIVAICIALLSIGIFLKGKFPNTHVSGNKALRKKGVGCVQSQDREARKPNKNAIAEVEKPNKNG</sequence>
<keyword evidence="5" id="KW-1185">Reference proteome</keyword>
<dbReference type="HOGENOM" id="CLU_186884_1_0_10"/>
<comment type="caution">
    <text evidence="3">The sequence shown here is derived from an EMBL/GenBank/DDBJ whole genome shotgun (WGS) entry which is preliminary data.</text>
</comment>
<evidence type="ECO:0000256" key="1">
    <source>
        <dbReference type="SAM" id="MobiDB-lite"/>
    </source>
</evidence>
<keyword evidence="2" id="KW-0812">Transmembrane</keyword>
<dbReference type="OrthoDB" id="1123156at2"/>
<protein>
    <submittedName>
        <fullName evidence="3">Uncharacterized protein</fullName>
    </submittedName>
</protein>
<reference evidence="3 5" key="1">
    <citation type="submission" date="2013-04" db="EMBL/GenBank/DDBJ databases">
        <title>The Genome Sequence of Bacteroides massiliensis dnLKV3.</title>
        <authorList>
            <consortium name="The Broad Institute Genomics Platform"/>
            <consortium name="The Broad Institute Genome Sequencing Center for Infectious Disease"/>
            <person name="Earl A."/>
            <person name="Xavier R."/>
            <person name="Kuhn K."/>
            <person name="Stappenbeck T."/>
            <person name="Walker B."/>
            <person name="Young S."/>
            <person name="Zeng Q."/>
            <person name="Gargeya S."/>
            <person name="Fitzgerald M."/>
            <person name="Haas B."/>
            <person name="Abouelleil A."/>
            <person name="Allen A.W."/>
            <person name="Alvarado L."/>
            <person name="Arachchi H.M."/>
            <person name="Berlin A.M."/>
            <person name="Chapman S.B."/>
            <person name="Gainer-Dewar J."/>
            <person name="Goldberg J."/>
            <person name="Griggs A."/>
            <person name="Gujja S."/>
            <person name="Hansen M."/>
            <person name="Howarth C."/>
            <person name="Imamovic A."/>
            <person name="Ireland A."/>
            <person name="Larimer J."/>
            <person name="McCowan C."/>
            <person name="Murphy C."/>
            <person name="Pearson M."/>
            <person name="Poon T.W."/>
            <person name="Priest M."/>
            <person name="Roberts A."/>
            <person name="Saif S."/>
            <person name="Shea T."/>
            <person name="Sisk P."/>
            <person name="Sykes S."/>
            <person name="Wortman J."/>
            <person name="Nusbaum C."/>
            <person name="Birren B."/>
        </authorList>
    </citation>
    <scope>NUCLEOTIDE SEQUENCE [LARGE SCALE GENOMIC DNA]</scope>
    <source>
        <strain evidence="5">dnLKV3</strain>
        <strain evidence="3">DnLKV3</strain>
    </source>
</reference>